<dbReference type="Proteomes" id="UP000594262">
    <property type="component" value="Unplaced"/>
</dbReference>
<accession>A0A7M5VE59</accession>
<evidence type="ECO:0000313" key="3">
    <source>
        <dbReference type="Proteomes" id="UP000594262"/>
    </source>
</evidence>
<dbReference type="OrthoDB" id="2441813at2759"/>
<name>A0A7M5VE59_9CNID</name>
<sequence>MVLSIKFQPIRCDSCNLYRKTLLKISSRQKNVLSSAVKKTRPLSSCNKRQLRKRLFENKSQIRELQKQKRKLEKQVARSVKRDGIQLEKSTHKLVSRLSKTCPFPKDSVMYLLWEQQRKACRLSKMKSMRWHPIIIRWCLGIYLKSPGAYDHIRDTGFLKLPHRTTLNQYTNFTDIGTGYNPDVIKRLYDDYKLDDMPEGHRICTLLFDEMKIF</sequence>
<reference evidence="2" key="1">
    <citation type="submission" date="2021-01" db="UniProtKB">
        <authorList>
            <consortium name="EnsemblMetazoa"/>
        </authorList>
    </citation>
    <scope>IDENTIFICATION</scope>
</reference>
<feature type="coiled-coil region" evidence="1">
    <location>
        <begin position="48"/>
        <end position="82"/>
    </location>
</feature>
<evidence type="ECO:0000256" key="1">
    <source>
        <dbReference type="SAM" id="Coils"/>
    </source>
</evidence>
<protein>
    <submittedName>
        <fullName evidence="2">Uncharacterized protein</fullName>
    </submittedName>
</protein>
<dbReference type="EnsemblMetazoa" id="CLYHEMT009392.1">
    <property type="protein sequence ID" value="CLYHEMP009392.1"/>
    <property type="gene ID" value="CLYHEMG009392"/>
</dbReference>
<dbReference type="AlphaFoldDB" id="A0A7M5VE59"/>
<organism evidence="2 3">
    <name type="scientific">Clytia hemisphaerica</name>
    <dbReference type="NCBI Taxonomy" id="252671"/>
    <lineage>
        <taxon>Eukaryota</taxon>
        <taxon>Metazoa</taxon>
        <taxon>Cnidaria</taxon>
        <taxon>Hydrozoa</taxon>
        <taxon>Hydroidolina</taxon>
        <taxon>Leptothecata</taxon>
        <taxon>Obeliida</taxon>
        <taxon>Clytiidae</taxon>
        <taxon>Clytia</taxon>
    </lineage>
</organism>
<keyword evidence="1" id="KW-0175">Coiled coil</keyword>
<keyword evidence="3" id="KW-1185">Reference proteome</keyword>
<evidence type="ECO:0000313" key="2">
    <source>
        <dbReference type="EnsemblMetazoa" id="CLYHEMP009392.1"/>
    </source>
</evidence>
<proteinExistence type="predicted"/>